<evidence type="ECO:0000313" key="3">
    <source>
        <dbReference type="Proteomes" id="UP001164909"/>
    </source>
</evidence>
<feature type="signal peptide" evidence="1">
    <location>
        <begin position="1"/>
        <end position="24"/>
    </location>
</feature>
<name>A0ABY7BQK8_9FIRM</name>
<organism evidence="2 3">
    <name type="scientific">Caldicellulosiruptor morganii</name>
    <dbReference type="NCBI Taxonomy" id="1387555"/>
    <lineage>
        <taxon>Bacteria</taxon>
        <taxon>Bacillati</taxon>
        <taxon>Bacillota</taxon>
        <taxon>Bacillota incertae sedis</taxon>
        <taxon>Caldicellulosiruptorales</taxon>
        <taxon>Caldicellulosiruptoraceae</taxon>
        <taxon>Caldicellulosiruptor</taxon>
    </lineage>
</organism>
<protein>
    <recommendedName>
        <fullName evidence="4">SLH domain-containing protein</fullName>
    </recommendedName>
</protein>
<dbReference type="RefSeq" id="WP_045169954.1">
    <property type="nucleotide sequence ID" value="NZ_CP113865.1"/>
</dbReference>
<sequence>MRKLLSFLAIISLLLSFAFPVAHAGTISKTVQTVSNKVQYITANEFVTSLLMAAKVKPNGIADYWTKAVQMGLIPAEVKKDRGLTRAQASYIVWKLINAVPELRDKNIPVKTVVLSPVDYTFWSGGDPTHNFRGAYVAWGPGDPGYGMDYTRFNSRYAVITYDLVVIDKYYKDGTVKTVHVWNRLKDYFLPLDWWKVLQRFMKENPDKVKFDLPSERLKAQVWVLGHKNYLARENITNNVFAVPGNVNRKLYSLFYIPKDFPRSFGEGYSFFTLKFHMSPQIDKMNYPDGKPLYWQIFLLHFKFGLYKSENIYDWQWTVELNPVTNEALNRWLMKLPRKFPLDYTRFKYICIDFDKIPKLYQEPLLRLADLGIIQPEANVSPSIFKDRKKFITIYNTITWQMNRPILKDVPDIKFNAGKLLTRAEAVDIITKVFDESKRVVFDEMTFKTDTIDDYGYNYGFQKRTGDIPDWACDVLYYHTGKTITYRIDEIWQLLYCKHKIKTEGVLMPSIGTQPIGIVFDGGYGGLGTTAGSVSLYDGTLW</sequence>
<evidence type="ECO:0008006" key="4">
    <source>
        <dbReference type="Google" id="ProtNLM"/>
    </source>
</evidence>
<dbReference type="Proteomes" id="UP001164909">
    <property type="component" value="Chromosome"/>
</dbReference>
<evidence type="ECO:0000256" key="1">
    <source>
        <dbReference type="SAM" id="SignalP"/>
    </source>
</evidence>
<proteinExistence type="predicted"/>
<keyword evidence="3" id="KW-1185">Reference proteome</keyword>
<keyword evidence="1" id="KW-0732">Signal</keyword>
<dbReference type="EMBL" id="CP113865">
    <property type="protein sequence ID" value="WAM33316.1"/>
    <property type="molecule type" value="Genomic_DNA"/>
</dbReference>
<evidence type="ECO:0000313" key="2">
    <source>
        <dbReference type="EMBL" id="WAM33316.1"/>
    </source>
</evidence>
<reference evidence="2" key="1">
    <citation type="submission" date="2022-12" db="EMBL/GenBank/DDBJ databases">
        <authorList>
            <person name="Bing R.G."/>
            <person name="Willard D.J."/>
            <person name="Manesh M.J.H."/>
            <person name="Laemthong T."/>
            <person name="Crosby J.R."/>
            <person name="Kelly R.M."/>
        </authorList>
    </citation>
    <scope>NUCLEOTIDE SEQUENCE</scope>
    <source>
        <strain evidence="2">DSM 8990</strain>
    </source>
</reference>
<feature type="chain" id="PRO_5046329895" description="SLH domain-containing protein" evidence="1">
    <location>
        <begin position="25"/>
        <end position="542"/>
    </location>
</feature>
<accession>A0ABY7BQK8</accession>
<gene>
    <name evidence="2" type="ORF">OTK00_001811</name>
</gene>